<dbReference type="EMBL" id="SORE01000002">
    <property type="protein sequence ID" value="TDY54123.1"/>
    <property type="molecule type" value="Genomic_DNA"/>
</dbReference>
<accession>A0A4R8M322</accession>
<evidence type="ECO:0000259" key="1">
    <source>
        <dbReference type="PROSITE" id="PS51186"/>
    </source>
</evidence>
<reference evidence="2 3" key="1">
    <citation type="submission" date="2019-03" db="EMBL/GenBank/DDBJ databases">
        <title>Genomic Encyclopedia of Type Strains, Phase III (KMG-III): the genomes of soil and plant-associated and newly described type strains.</title>
        <authorList>
            <person name="Whitman W."/>
        </authorList>
    </citation>
    <scope>NUCLEOTIDE SEQUENCE [LARGE SCALE GENOMIC DNA]</scope>
    <source>
        <strain evidence="2 3">LMG 29544</strain>
    </source>
</reference>
<dbReference type="PANTHER" id="PTHR43072">
    <property type="entry name" value="N-ACETYLTRANSFERASE"/>
    <property type="match status" value="1"/>
</dbReference>
<keyword evidence="3" id="KW-1185">Reference proteome</keyword>
<name>A0A4R8M322_9BURK</name>
<protein>
    <submittedName>
        <fullName evidence="2">Acetyltransferase (GNAT) family protein</fullName>
    </submittedName>
</protein>
<organism evidence="2 3">
    <name type="scientific">Paraburkholderia rhizosphaerae</name>
    <dbReference type="NCBI Taxonomy" id="480658"/>
    <lineage>
        <taxon>Bacteria</taxon>
        <taxon>Pseudomonadati</taxon>
        <taxon>Pseudomonadota</taxon>
        <taxon>Betaproteobacteria</taxon>
        <taxon>Burkholderiales</taxon>
        <taxon>Burkholderiaceae</taxon>
        <taxon>Paraburkholderia</taxon>
    </lineage>
</organism>
<feature type="domain" description="N-acetyltransferase" evidence="1">
    <location>
        <begin position="2"/>
        <end position="178"/>
    </location>
</feature>
<dbReference type="InterPro" id="IPR016181">
    <property type="entry name" value="Acyl_CoA_acyltransferase"/>
</dbReference>
<dbReference type="SUPFAM" id="SSF55729">
    <property type="entry name" value="Acyl-CoA N-acyltransferases (Nat)"/>
    <property type="match status" value="1"/>
</dbReference>
<dbReference type="PANTHER" id="PTHR43072:SF60">
    <property type="entry name" value="L-2,4-DIAMINOBUTYRIC ACID ACETYLTRANSFERASE"/>
    <property type="match status" value="1"/>
</dbReference>
<sequence>MLTVVAVAPKDFARWAEHIDRLFAESGRNGQPLFSPFEWSPYAASPERQNRFGSSLLVPIRDANWMRAWCVQDADGHIVGHLDLSGSSVPSENHRMMLGIGCEPAFRRQGIGTMLMRYAIDFAVANSIEWIDLCVFGDNAPAIALYERFGFIESGRRPDRFRLLGRRVEDVMMTLHVSLTPARHSMPTG</sequence>
<dbReference type="Proteomes" id="UP000295509">
    <property type="component" value="Unassembled WGS sequence"/>
</dbReference>
<dbReference type="AlphaFoldDB" id="A0A4R8M322"/>
<keyword evidence="2" id="KW-0808">Transferase</keyword>
<proteinExistence type="predicted"/>
<evidence type="ECO:0000313" key="3">
    <source>
        <dbReference type="Proteomes" id="UP000295509"/>
    </source>
</evidence>
<dbReference type="Pfam" id="PF00583">
    <property type="entry name" value="Acetyltransf_1"/>
    <property type="match status" value="1"/>
</dbReference>
<dbReference type="GO" id="GO:0016747">
    <property type="term" value="F:acyltransferase activity, transferring groups other than amino-acyl groups"/>
    <property type="evidence" value="ECO:0007669"/>
    <property type="project" value="InterPro"/>
</dbReference>
<dbReference type="Gene3D" id="3.40.630.30">
    <property type="match status" value="1"/>
</dbReference>
<dbReference type="OrthoDB" id="336415at2"/>
<dbReference type="PROSITE" id="PS51186">
    <property type="entry name" value="GNAT"/>
    <property type="match status" value="1"/>
</dbReference>
<gene>
    <name evidence="2" type="ORF">BX592_102270</name>
</gene>
<evidence type="ECO:0000313" key="2">
    <source>
        <dbReference type="EMBL" id="TDY54123.1"/>
    </source>
</evidence>
<comment type="caution">
    <text evidence="2">The sequence shown here is derived from an EMBL/GenBank/DDBJ whole genome shotgun (WGS) entry which is preliminary data.</text>
</comment>
<dbReference type="RefSeq" id="WP_134190257.1">
    <property type="nucleotide sequence ID" value="NZ_JBHLUW010000035.1"/>
</dbReference>
<dbReference type="InterPro" id="IPR000182">
    <property type="entry name" value="GNAT_dom"/>
</dbReference>
<dbReference type="CDD" id="cd04301">
    <property type="entry name" value="NAT_SF"/>
    <property type="match status" value="1"/>
</dbReference>